<dbReference type="Pfam" id="PF13487">
    <property type="entry name" value="HD_5"/>
    <property type="match status" value="1"/>
</dbReference>
<protein>
    <submittedName>
        <fullName evidence="2">HD-GYP domain-containing protein</fullName>
    </submittedName>
</protein>
<dbReference type="NCBIfam" id="TIGR00277">
    <property type="entry name" value="HDIG"/>
    <property type="match status" value="1"/>
</dbReference>
<dbReference type="Gene3D" id="1.10.3210.10">
    <property type="entry name" value="Hypothetical protein af1432"/>
    <property type="match status" value="1"/>
</dbReference>
<dbReference type="EMBL" id="CP062796">
    <property type="protein sequence ID" value="QUL99015.1"/>
    <property type="molecule type" value="Genomic_DNA"/>
</dbReference>
<reference evidence="2" key="2">
    <citation type="journal article" date="2023" name="Biology">
        <title>Prokaryotic Life Associated with Coal-Fire Gas Vents Revealed by Metagenomics.</title>
        <authorList>
            <person name="Kadnikov V.V."/>
            <person name="Mardanov A.V."/>
            <person name="Beletsky A.V."/>
            <person name="Karnachuk O.V."/>
            <person name="Ravin N.V."/>
        </authorList>
    </citation>
    <scope>NUCLEOTIDE SEQUENCE</scope>
    <source>
        <strain evidence="2">Bu02</strain>
    </source>
</reference>
<dbReference type="SUPFAM" id="SSF109604">
    <property type="entry name" value="HD-domain/PDEase-like"/>
    <property type="match status" value="1"/>
</dbReference>
<feature type="domain" description="HD-GYP" evidence="1">
    <location>
        <begin position="105"/>
        <end position="301"/>
    </location>
</feature>
<dbReference type="KEGG" id="fcz:IMF26_02805"/>
<accession>A0AAT9LGQ1</accession>
<reference evidence="2" key="1">
    <citation type="submission" date="2020-10" db="EMBL/GenBank/DDBJ databases">
        <authorList>
            <person name="Kadnikov V."/>
            <person name="Beletsky A.V."/>
            <person name="Mardanov A.V."/>
            <person name="Karnachuk O.V."/>
            <person name="Ravin N.V."/>
        </authorList>
    </citation>
    <scope>NUCLEOTIDE SEQUENCE</scope>
    <source>
        <strain evidence="2">Bu02</strain>
    </source>
</reference>
<dbReference type="PROSITE" id="PS51832">
    <property type="entry name" value="HD_GYP"/>
    <property type="match status" value="1"/>
</dbReference>
<dbReference type="InterPro" id="IPR003607">
    <property type="entry name" value="HD/PDEase_dom"/>
</dbReference>
<dbReference type="InterPro" id="IPR037522">
    <property type="entry name" value="HD_GYP_dom"/>
</dbReference>
<dbReference type="SMART" id="SM00471">
    <property type="entry name" value="HDc"/>
    <property type="match status" value="1"/>
</dbReference>
<proteinExistence type="predicted"/>
<gene>
    <name evidence="2" type="ORF">IMF26_02805</name>
</gene>
<dbReference type="PANTHER" id="PTHR43155">
    <property type="entry name" value="CYCLIC DI-GMP PHOSPHODIESTERASE PA4108-RELATED"/>
    <property type="match status" value="1"/>
</dbReference>
<sequence length="370" mass="40300">MRVVALHEGLEGSILALPVHGDGGRLMLGAGTRLTKRLIAALLSRGYTRVAIEDALAPDIEPEDAIGEETRLLAERALEESAKKLIARKSPDIGAISLAVETIIADLRKNSKMCSGVYTLRSYDQSTYTHSVNVCVIALAIADSLGWSLGSLKKLGIGALLHDIGKILIPISILNKPGQLTDDEYALMKTHSEKGWELLSGCFEVGPVAAHSALEHHERLDGSGYPRHLKGDEISDIGKITAVADVYEAMTSDRPHRKAIFPEAVYAFMVQKKGILFDGTLVDTLFKRIALYPTGTIVSLWGGYVALVTKQDPRSNFRPYVRIVGGPGITKPVDISLYERPDIKINLLLDDYPPDTKRLIAEALHGTCEE</sequence>
<organism evidence="2">
    <name type="scientific">Candidatus Fermentithermobacillus carboniphilus</name>
    <dbReference type="NCBI Taxonomy" id="3085328"/>
    <lineage>
        <taxon>Bacteria</taxon>
        <taxon>Bacillati</taxon>
        <taxon>Bacillota</taxon>
        <taxon>Candidatus Fermentithermobacillia</taxon>
        <taxon>Candidatus Fermentithermobacillales</taxon>
        <taxon>Candidatus Fermentithermobacillaceae</taxon>
        <taxon>Candidatus Fermentithermobacillus</taxon>
    </lineage>
</organism>
<dbReference type="InterPro" id="IPR006675">
    <property type="entry name" value="HDIG_dom"/>
</dbReference>
<dbReference type="AlphaFoldDB" id="A0AAT9LGQ1"/>
<evidence type="ECO:0000259" key="1">
    <source>
        <dbReference type="PROSITE" id="PS51832"/>
    </source>
</evidence>
<evidence type="ECO:0000313" key="2">
    <source>
        <dbReference type="EMBL" id="QUL99015.1"/>
    </source>
</evidence>
<dbReference type="PANTHER" id="PTHR43155:SF2">
    <property type="entry name" value="CYCLIC DI-GMP PHOSPHODIESTERASE PA4108"/>
    <property type="match status" value="1"/>
</dbReference>
<dbReference type="CDD" id="cd00077">
    <property type="entry name" value="HDc"/>
    <property type="match status" value="1"/>
</dbReference>
<name>A0AAT9LGQ1_9FIRM</name>